<protein>
    <submittedName>
        <fullName evidence="2">Conserved protein</fullName>
    </submittedName>
</protein>
<feature type="compositionally biased region" description="Low complexity" evidence="1">
    <location>
        <begin position="197"/>
        <end position="214"/>
    </location>
</feature>
<proteinExistence type="predicted"/>
<name>A6ZS44_YEAS7</name>
<feature type="region of interest" description="Disordered" evidence="1">
    <location>
        <begin position="171"/>
        <end position="217"/>
    </location>
</feature>
<evidence type="ECO:0000256" key="1">
    <source>
        <dbReference type="SAM" id="MobiDB-lite"/>
    </source>
</evidence>
<evidence type="ECO:0000313" key="3">
    <source>
        <dbReference type="Proteomes" id="UP000007060"/>
    </source>
</evidence>
<sequence>MSTSFQEFKAFCNKVGLDFQWLNLQSSKSVPENGSSEGFSTVSDAVQENIRPATEPFNVNQSKDPVSNFFYDVKNAPLWNVYKRNHSGHSSTEACSGVSSGQASKNIPEAMVKETVLSNHDNVTIINELLPTSSAMHQEESTAMTTSYLLSHSVNDTCNVMFSSSSHNRAMLPPSLVQRNNATTSPTTDSASENNESVPSLTSSVSTSSSVYSSWNPPHSPHISSFPDGNFASLNAEVTCFDFRRTKDSRTKETNESIIPTEIYCPTNSTDHHKHYPSRKSKEDACAPAPCNQNISCSVGSTAEFSQSNHTLTTVVPSYMQKYLDRPQNWFESKMGKYCPLFLRSTKNIDYDSLEFKFERKIIAVQYLLLDEQSEPRRYYNPSNKSIPFWKRPFNFDTMPSYDQLMEEAERRFYSYQYKYEGFQRIEPYSIFCPWKNTQREIDLVLDHIHFSLDIGEKKSLNRKGNITLDTLDSKVDPNIQIKPYQVFPSNNLVYEGLPHPAEQSLILSPDTSLIERAFQALIDICKETIPSSNDCTTRNNKSAPQLTVPEPSKPCRLLLVRESRTATELETNKKLWLHSQRRNIEVTVPMPPSEHGTKSWLRKWLSTFVHR</sequence>
<dbReference type="AlphaFoldDB" id="A6ZS44"/>
<accession>A6ZS44</accession>
<dbReference type="OrthoDB" id="4045883at2759"/>
<reference evidence="2 3" key="1">
    <citation type="journal article" date="2007" name="Proc. Natl. Acad. Sci. U.S.A.">
        <title>Genome sequencing and comparative analysis of Saccharomyces cerevisiae strain YJM789.</title>
        <authorList>
            <person name="Wei W."/>
            <person name="McCusker J.H."/>
            <person name="Hyman R.W."/>
            <person name="Jones T."/>
            <person name="Ning Y."/>
            <person name="Cao Z."/>
            <person name="Gu Z."/>
            <person name="Bruno D."/>
            <person name="Miranda M."/>
            <person name="Nguyen M."/>
            <person name="Wilhelmy J."/>
            <person name="Komp C."/>
            <person name="Tamse R."/>
            <person name="Wang X."/>
            <person name="Jia P."/>
            <person name="Luedi P."/>
            <person name="Oefner P.J."/>
            <person name="David L."/>
            <person name="Dietrich F.S."/>
            <person name="Li Y."/>
            <person name="Davis R.W."/>
            <person name="Steinmetz L.M."/>
        </authorList>
    </citation>
    <scope>NUCLEOTIDE SEQUENCE [LARGE SCALE GENOMIC DNA]</scope>
    <source>
        <strain evidence="2 3">YJM789</strain>
    </source>
</reference>
<feature type="compositionally biased region" description="Polar residues" evidence="1">
    <location>
        <begin position="177"/>
        <end position="196"/>
    </location>
</feature>
<organism evidence="2 3">
    <name type="scientific">Saccharomyces cerevisiae (strain YJM789)</name>
    <name type="common">Baker's yeast</name>
    <dbReference type="NCBI Taxonomy" id="307796"/>
    <lineage>
        <taxon>Eukaryota</taxon>
        <taxon>Fungi</taxon>
        <taxon>Dikarya</taxon>
        <taxon>Ascomycota</taxon>
        <taxon>Saccharomycotina</taxon>
        <taxon>Saccharomycetes</taxon>
        <taxon>Saccharomycetales</taxon>
        <taxon>Saccharomycetaceae</taxon>
        <taxon>Saccharomyces</taxon>
    </lineage>
</organism>
<dbReference type="Proteomes" id="UP000007060">
    <property type="component" value="Unassembled WGS sequence"/>
</dbReference>
<evidence type="ECO:0000313" key="2">
    <source>
        <dbReference type="EMBL" id="EDN62776.1"/>
    </source>
</evidence>
<dbReference type="HOGENOM" id="CLU_030375_0_0_1"/>
<gene>
    <name evidence="2" type="ORF">SCY_4755</name>
</gene>
<comment type="caution">
    <text evidence="2">The sequence shown here is derived from an EMBL/GenBank/DDBJ whole genome shotgun (WGS) entry which is preliminary data.</text>
</comment>
<dbReference type="EMBL" id="AAFW02000067">
    <property type="protein sequence ID" value="EDN62776.1"/>
    <property type="molecule type" value="Genomic_DNA"/>
</dbReference>